<dbReference type="EMBL" id="MN740061">
    <property type="protein sequence ID" value="QHT86185.1"/>
    <property type="molecule type" value="Genomic_DNA"/>
</dbReference>
<reference evidence="1" key="1">
    <citation type="journal article" date="2020" name="Nature">
        <title>Giant virus diversity and host interactions through global metagenomics.</title>
        <authorList>
            <person name="Schulz F."/>
            <person name="Roux S."/>
            <person name="Paez-Espino D."/>
            <person name="Jungbluth S."/>
            <person name="Walsh D.A."/>
            <person name="Denef V.J."/>
            <person name="McMahon K.D."/>
            <person name="Konstantinidis K.T."/>
            <person name="Eloe-Fadrosh E.A."/>
            <person name="Kyrpides N.C."/>
            <person name="Woyke T."/>
        </authorList>
    </citation>
    <scope>NUCLEOTIDE SEQUENCE</scope>
    <source>
        <strain evidence="1">GVMAG-M-3300023184-184</strain>
    </source>
</reference>
<organism evidence="1">
    <name type="scientific">viral metagenome</name>
    <dbReference type="NCBI Taxonomy" id="1070528"/>
    <lineage>
        <taxon>unclassified sequences</taxon>
        <taxon>metagenomes</taxon>
        <taxon>organismal metagenomes</taxon>
    </lineage>
</organism>
<name>A0A6C0I191_9ZZZZ</name>
<evidence type="ECO:0008006" key="2">
    <source>
        <dbReference type="Google" id="ProtNLM"/>
    </source>
</evidence>
<sequence length="588" mass="69754">MFHENIKNGVDAKLLVYEENASVISDKKINLQNIIKNNFFKNNSDNNSNCILINIEKDSERYSRSVKEFKKITLSNFFHLKATYWKERNEFVQDLNNILHFLQNFNNDITSLPVKINEFSEVDDSNIYIQDGPLACYCSHVRSLIYGYKNFNDYTMIVEDDISITNTENIEKYLPLIPNDWDIICLNSAPKNYNYDDRPYYKFVDDFHSGQFYIVRNSCMETLFKNLYPITDQVDVLTSNLHKILNIYNIVDTVYQRNISTNTQNNLHVIFNSPNYSILRTHIIIIQNILDKFINVELPDNETRNKNIIENILFDVLFSFISNPFNFESNNNSFIKAQFDNKKEINNDSYLYQLFKSIEIVIRCSKKGIHSELVSLSLTNNIINTIRSFQKYHNQIDKIFGCEIKAYNYGSTAHTYILEKNNIILKSYHNEFRWNIKNHEDSNMIYDKELDICKKNNTLISYDIYNKILYIKYLGESLYTNFVLPSDWKQQITDIFTEFNNKQIYYPEFNIKNILNKNSKLHFIDFGLAFVINDPDNNENCENFIELLEILQERFKSTTNNNERLVLYNTFINNIKIHNIVKYLNNIF</sequence>
<protein>
    <recommendedName>
        <fullName evidence="2">Protein kinase domain-containing protein</fullName>
    </recommendedName>
</protein>
<dbReference type="AlphaFoldDB" id="A0A6C0I191"/>
<evidence type="ECO:0000313" key="1">
    <source>
        <dbReference type="EMBL" id="QHT86185.1"/>
    </source>
</evidence>
<proteinExistence type="predicted"/>
<accession>A0A6C0I191</accession>